<organism evidence="6 7">
    <name type="scientific">Bacillus aerolatus</name>
    <dbReference type="NCBI Taxonomy" id="2653354"/>
    <lineage>
        <taxon>Bacteria</taxon>
        <taxon>Bacillati</taxon>
        <taxon>Bacillota</taxon>
        <taxon>Bacilli</taxon>
        <taxon>Bacillales</taxon>
        <taxon>Bacillaceae</taxon>
        <taxon>Bacillus</taxon>
    </lineage>
</organism>
<dbReference type="InterPro" id="IPR050147">
    <property type="entry name" value="Ser/Thr_Dehydratase"/>
</dbReference>
<dbReference type="Gene3D" id="3.40.50.1100">
    <property type="match status" value="2"/>
</dbReference>
<accession>A0A6I1FQV8</accession>
<comment type="cofactor">
    <cofactor evidence="1 4">
        <name>pyridoxal 5'-phosphate</name>
        <dbReference type="ChEBI" id="CHEBI:597326"/>
    </cofactor>
</comment>
<dbReference type="PANTHER" id="PTHR48078:SF9">
    <property type="entry name" value="D-SERINE DEHYDRATASE"/>
    <property type="match status" value="1"/>
</dbReference>
<dbReference type="InterPro" id="IPR001926">
    <property type="entry name" value="TrpB-like_PALP"/>
</dbReference>
<dbReference type="InterPro" id="IPR036052">
    <property type="entry name" value="TrpB-like_PALP_sf"/>
</dbReference>
<dbReference type="GO" id="GO:0008721">
    <property type="term" value="F:D-serine ammonia-lyase activity"/>
    <property type="evidence" value="ECO:0007669"/>
    <property type="project" value="UniProtKB-EC"/>
</dbReference>
<dbReference type="HAMAP" id="MF_01030">
    <property type="entry name" value="D_Ser_dehydrat"/>
    <property type="match status" value="1"/>
</dbReference>
<comment type="catalytic activity">
    <reaction evidence="4">
        <text>D-serine = pyruvate + NH4(+)</text>
        <dbReference type="Rhea" id="RHEA:13977"/>
        <dbReference type="ChEBI" id="CHEBI:15361"/>
        <dbReference type="ChEBI" id="CHEBI:28938"/>
        <dbReference type="ChEBI" id="CHEBI:35247"/>
        <dbReference type="EC" id="4.3.1.18"/>
    </reaction>
</comment>
<dbReference type="PANTHER" id="PTHR48078">
    <property type="entry name" value="THREONINE DEHYDRATASE, MITOCHONDRIAL-RELATED"/>
    <property type="match status" value="1"/>
</dbReference>
<dbReference type="Proteomes" id="UP000429595">
    <property type="component" value="Unassembled WGS sequence"/>
</dbReference>
<dbReference type="NCBIfam" id="TIGR02035">
    <property type="entry name" value="D_Ser_am_lyase"/>
    <property type="match status" value="1"/>
</dbReference>
<proteinExistence type="inferred from homology"/>
<evidence type="ECO:0000256" key="3">
    <source>
        <dbReference type="ARBA" id="ARBA00023239"/>
    </source>
</evidence>
<dbReference type="Pfam" id="PF00291">
    <property type="entry name" value="PALP"/>
    <property type="match status" value="1"/>
</dbReference>
<evidence type="ECO:0000259" key="5">
    <source>
        <dbReference type="Pfam" id="PF00291"/>
    </source>
</evidence>
<dbReference type="AlphaFoldDB" id="A0A6I1FQV8"/>
<dbReference type="NCBIfam" id="NF002823">
    <property type="entry name" value="PRK02991.1"/>
    <property type="match status" value="1"/>
</dbReference>
<reference evidence="6 7" key="1">
    <citation type="submission" date="2019-10" db="EMBL/GenBank/DDBJ databases">
        <title>Bacillus aerolatum sp. nov., isolated from bioaerosol of sport playgrounds.</title>
        <authorList>
            <person name="Chen P."/>
            <person name="Zhang G."/>
        </authorList>
    </citation>
    <scope>NUCLEOTIDE SEQUENCE [LARGE SCALE GENOMIC DNA]</scope>
    <source>
        <strain evidence="6 7">CX253</strain>
    </source>
</reference>
<dbReference type="GO" id="GO:0036088">
    <property type="term" value="P:D-serine catabolic process"/>
    <property type="evidence" value="ECO:0007669"/>
    <property type="project" value="TreeGrafter"/>
</dbReference>
<gene>
    <name evidence="4" type="primary">dsdA</name>
    <name evidence="6" type="ORF">F9802_03095</name>
</gene>
<name>A0A6I1FQV8_9BACI</name>
<comment type="caution">
    <text evidence="6">The sequence shown here is derived from an EMBL/GenBank/DDBJ whole genome shotgun (WGS) entry which is preliminary data.</text>
</comment>
<sequence>MKQEKVNKENLEAQWPLIEAMKDSREVTWINDHKRKDQAGALPITIEEMYEADARLRRFAPFLASVFPETAEAEGIIESPLLEIAHMKKALEQQHGQPIQGRLLLKADHLLPVAGSVKARGGMYEVLKHAEQLAIHHGLLTTEDDYSKLSSEKMRTFFSDYSLSVGSTGNLGLSIGMTGAALGFQTTVHMSADAKEWKKQRLRDRGVQVMEYADDYSRAVEEGRKLSEETNNSFFIDDEHSKELFIGYSTAALRLEKQLKEKKISIDANHPLIVYLPCGVGGAPGGIFAGLKRVFGDHVYGFFAEPVQAPCMLLGLMTGLHDQIAVQDIGIELKTDADGLAVGRPSSFVGKAIESHLDGIFTVTDDKLFAYLHQLFTLEEEKLEPSALAGLEGPVRAEMSGWLEQHFTASQREGAVHLVWSTGGSLVPEKEMAAMLKKGEQLNGL</sequence>
<feature type="domain" description="Tryptophan synthase beta chain-like PALP" evidence="5">
    <location>
        <begin position="92"/>
        <end position="404"/>
    </location>
</feature>
<evidence type="ECO:0000313" key="7">
    <source>
        <dbReference type="Proteomes" id="UP000429595"/>
    </source>
</evidence>
<dbReference type="InterPro" id="IPR011780">
    <property type="entry name" value="D_Ser_am_lyase"/>
</dbReference>
<dbReference type="GO" id="GO:0016836">
    <property type="term" value="F:hydro-lyase activity"/>
    <property type="evidence" value="ECO:0007669"/>
    <property type="project" value="UniProtKB-UniRule"/>
</dbReference>
<evidence type="ECO:0000256" key="4">
    <source>
        <dbReference type="HAMAP-Rule" id="MF_01030"/>
    </source>
</evidence>
<keyword evidence="3 4" id="KW-0456">Lyase</keyword>
<evidence type="ECO:0000313" key="6">
    <source>
        <dbReference type="EMBL" id="KAB7709112.1"/>
    </source>
</evidence>
<keyword evidence="2 4" id="KW-0663">Pyridoxal phosphate</keyword>
<feature type="modified residue" description="N6-(pyridoxal phosphate)lysine" evidence="4">
    <location>
        <position position="118"/>
    </location>
</feature>
<dbReference type="EMBL" id="WEIO01000001">
    <property type="protein sequence ID" value="KAB7709112.1"/>
    <property type="molecule type" value="Genomic_DNA"/>
</dbReference>
<dbReference type="SUPFAM" id="SSF53686">
    <property type="entry name" value="Tryptophan synthase beta subunit-like PLP-dependent enzymes"/>
    <property type="match status" value="1"/>
</dbReference>
<dbReference type="GO" id="GO:0030170">
    <property type="term" value="F:pyridoxal phosphate binding"/>
    <property type="evidence" value="ECO:0007669"/>
    <property type="project" value="InterPro"/>
</dbReference>
<dbReference type="RefSeq" id="WP_152149638.1">
    <property type="nucleotide sequence ID" value="NZ_WEIO01000001.1"/>
</dbReference>
<dbReference type="EC" id="4.3.1.18" evidence="4"/>
<evidence type="ECO:0000256" key="2">
    <source>
        <dbReference type="ARBA" id="ARBA00022898"/>
    </source>
</evidence>
<comment type="similarity">
    <text evidence="4">Belongs to the serine/threonine dehydratase family. DsdA subfamily.</text>
</comment>
<keyword evidence="7" id="KW-1185">Reference proteome</keyword>
<protein>
    <recommendedName>
        <fullName evidence="4">Probable D-serine dehydratase</fullName>
        <ecNumber evidence="4">4.3.1.18</ecNumber>
    </recommendedName>
    <alternativeName>
        <fullName evidence="4">D-serine deaminase</fullName>
        <shortName evidence="4">DSD</shortName>
    </alternativeName>
</protein>
<dbReference type="GO" id="GO:0009097">
    <property type="term" value="P:isoleucine biosynthetic process"/>
    <property type="evidence" value="ECO:0007669"/>
    <property type="project" value="TreeGrafter"/>
</dbReference>
<evidence type="ECO:0000256" key="1">
    <source>
        <dbReference type="ARBA" id="ARBA00001933"/>
    </source>
</evidence>